<feature type="chain" id="PRO_5013189827" description="ThuA-like domain-containing protein" evidence="1">
    <location>
        <begin position="23"/>
        <end position="255"/>
    </location>
</feature>
<gene>
    <name evidence="3" type="ORF">SAMN04488111_2569</name>
</gene>
<sequence length="255" mass="29742">MNMKKSIILFLICSCISLQVFSQQQFKALLFTKTAGYHHESINEGVTAVKALAERHNFGVEWHEDAKKFNNKFLAQFDVIIFLNTTEDILNDEQQNAFKAFIQSGKGFVGIHSASDTEYDWQWYTKLVGRMFHIHPAQQTAMLEVTDSNFPGMEIFPKRFMWTDEWYEFKKEEYSKNLKVLLTIDENTYNPNAQWGEKIGKGMGYHPISWYQDYDNGRSFYTALGHIPLIYSDPWFLHHIYGGIYWAATGKGIKK</sequence>
<reference evidence="4" key="1">
    <citation type="submission" date="2017-06" db="EMBL/GenBank/DDBJ databases">
        <authorList>
            <person name="Varghese N."/>
            <person name="Submissions S."/>
        </authorList>
    </citation>
    <scope>NUCLEOTIDE SEQUENCE [LARGE SCALE GENOMIC DNA]</scope>
    <source>
        <strain evidence="4">DSM 27993</strain>
    </source>
</reference>
<protein>
    <recommendedName>
        <fullName evidence="2">ThuA-like domain-containing protein</fullName>
    </recommendedName>
</protein>
<dbReference type="OrthoDB" id="9816308at2"/>
<dbReference type="SUPFAM" id="SSF52317">
    <property type="entry name" value="Class I glutamine amidotransferase-like"/>
    <property type="match status" value="1"/>
</dbReference>
<accession>A0A238YI31</accession>
<evidence type="ECO:0000259" key="2">
    <source>
        <dbReference type="Pfam" id="PF06283"/>
    </source>
</evidence>
<dbReference type="AlphaFoldDB" id="A0A238YI31"/>
<dbReference type="Gene3D" id="3.40.50.880">
    <property type="match status" value="1"/>
</dbReference>
<keyword evidence="4" id="KW-1185">Reference proteome</keyword>
<dbReference type="InterPro" id="IPR029062">
    <property type="entry name" value="Class_I_gatase-like"/>
</dbReference>
<dbReference type="EMBL" id="FZNX01000004">
    <property type="protein sequence ID" value="SNR70253.1"/>
    <property type="molecule type" value="Genomic_DNA"/>
</dbReference>
<organism evidence="3 4">
    <name type="scientific">Lutibacter flavus</name>
    <dbReference type="NCBI Taxonomy" id="691689"/>
    <lineage>
        <taxon>Bacteria</taxon>
        <taxon>Pseudomonadati</taxon>
        <taxon>Bacteroidota</taxon>
        <taxon>Flavobacteriia</taxon>
        <taxon>Flavobacteriales</taxon>
        <taxon>Flavobacteriaceae</taxon>
        <taxon>Lutibacter</taxon>
    </lineage>
</organism>
<evidence type="ECO:0000313" key="4">
    <source>
        <dbReference type="Proteomes" id="UP000198412"/>
    </source>
</evidence>
<dbReference type="PANTHER" id="PTHR40469:SF2">
    <property type="entry name" value="GALACTOSE-BINDING DOMAIN-LIKE SUPERFAMILY PROTEIN"/>
    <property type="match status" value="1"/>
</dbReference>
<feature type="signal peptide" evidence="1">
    <location>
        <begin position="1"/>
        <end position="22"/>
    </location>
</feature>
<evidence type="ECO:0000313" key="3">
    <source>
        <dbReference type="EMBL" id="SNR70253.1"/>
    </source>
</evidence>
<proteinExistence type="predicted"/>
<dbReference type="PANTHER" id="PTHR40469">
    <property type="entry name" value="SECRETED GLYCOSYL HYDROLASE"/>
    <property type="match status" value="1"/>
</dbReference>
<feature type="domain" description="ThuA-like" evidence="2">
    <location>
        <begin position="27"/>
        <end position="247"/>
    </location>
</feature>
<keyword evidence="1" id="KW-0732">Signal</keyword>
<dbReference type="Pfam" id="PF06283">
    <property type="entry name" value="ThuA"/>
    <property type="match status" value="1"/>
</dbReference>
<name>A0A238YI31_9FLAO</name>
<dbReference type="InterPro" id="IPR029010">
    <property type="entry name" value="ThuA-like"/>
</dbReference>
<dbReference type="Proteomes" id="UP000198412">
    <property type="component" value="Unassembled WGS sequence"/>
</dbReference>
<evidence type="ECO:0000256" key="1">
    <source>
        <dbReference type="SAM" id="SignalP"/>
    </source>
</evidence>